<dbReference type="Proteomes" id="UP001630127">
    <property type="component" value="Unassembled WGS sequence"/>
</dbReference>
<gene>
    <name evidence="2" type="ORF">ACH5RR_013261</name>
</gene>
<name>A0ABD2ZZL3_9GENT</name>
<evidence type="ECO:0000313" key="2">
    <source>
        <dbReference type="EMBL" id="KAL3524889.1"/>
    </source>
</evidence>
<comment type="caution">
    <text evidence="2">The sequence shown here is derived from an EMBL/GenBank/DDBJ whole genome shotgun (WGS) entry which is preliminary data.</text>
</comment>
<evidence type="ECO:0000256" key="1">
    <source>
        <dbReference type="SAM" id="MobiDB-lite"/>
    </source>
</evidence>
<evidence type="ECO:0000313" key="3">
    <source>
        <dbReference type="Proteomes" id="UP001630127"/>
    </source>
</evidence>
<dbReference type="AlphaFoldDB" id="A0ABD2ZZL3"/>
<proteinExistence type="predicted"/>
<protein>
    <submittedName>
        <fullName evidence="2">Uncharacterized protein</fullName>
    </submittedName>
</protein>
<reference evidence="2 3" key="1">
    <citation type="submission" date="2024-11" db="EMBL/GenBank/DDBJ databases">
        <title>A near-complete genome assembly of Cinchona calisaya.</title>
        <authorList>
            <person name="Lian D.C."/>
            <person name="Zhao X.W."/>
            <person name="Wei L."/>
        </authorList>
    </citation>
    <scope>NUCLEOTIDE SEQUENCE [LARGE SCALE GENOMIC DNA]</scope>
    <source>
        <tissue evidence="2">Nenye</tissue>
    </source>
</reference>
<feature type="compositionally biased region" description="Basic and acidic residues" evidence="1">
    <location>
        <begin position="208"/>
        <end position="226"/>
    </location>
</feature>
<feature type="compositionally biased region" description="Acidic residues" evidence="1">
    <location>
        <begin position="227"/>
        <end position="254"/>
    </location>
</feature>
<organism evidence="2 3">
    <name type="scientific">Cinchona calisaya</name>
    <dbReference type="NCBI Taxonomy" id="153742"/>
    <lineage>
        <taxon>Eukaryota</taxon>
        <taxon>Viridiplantae</taxon>
        <taxon>Streptophyta</taxon>
        <taxon>Embryophyta</taxon>
        <taxon>Tracheophyta</taxon>
        <taxon>Spermatophyta</taxon>
        <taxon>Magnoliopsida</taxon>
        <taxon>eudicotyledons</taxon>
        <taxon>Gunneridae</taxon>
        <taxon>Pentapetalae</taxon>
        <taxon>asterids</taxon>
        <taxon>lamiids</taxon>
        <taxon>Gentianales</taxon>
        <taxon>Rubiaceae</taxon>
        <taxon>Cinchonoideae</taxon>
        <taxon>Cinchoneae</taxon>
        <taxon>Cinchona</taxon>
    </lineage>
</organism>
<dbReference type="EMBL" id="JBJUIK010000006">
    <property type="protein sequence ID" value="KAL3524889.1"/>
    <property type="molecule type" value="Genomic_DNA"/>
</dbReference>
<feature type="region of interest" description="Disordered" evidence="1">
    <location>
        <begin position="186"/>
        <end position="265"/>
    </location>
</feature>
<sequence>MVSDDLNETSNTEIGCEGGVYDCENWLVEISGVKILGKCRVGEVGICGVKKWGSSRASEEGVHRVSICGVSKEGVRGVGIGGVSEEGNNLVKQGIKFSLDIIRGSLLSGGPLNSNLPINPHEPSDESFTAQLNETTHRRGALRWIFFGTKGCPPLDILWKSTFPDRPPPAWAPTSKLQFHLSRSSTRLTGMPPLHPQPHQLKIGQPKVVHETGSKNEDKSENRLEAETDDEVEDETEEEVEGETEEDVEHESEDVIPIPYKKWSN</sequence>
<accession>A0ABD2ZZL3</accession>
<keyword evidence="3" id="KW-1185">Reference proteome</keyword>